<organism evidence="1 2">
    <name type="scientific">Hydrogenoanaerobacterium saccharovorans</name>
    <dbReference type="NCBI Taxonomy" id="474960"/>
    <lineage>
        <taxon>Bacteria</taxon>
        <taxon>Bacillati</taxon>
        <taxon>Bacillota</taxon>
        <taxon>Clostridia</taxon>
        <taxon>Eubacteriales</taxon>
        <taxon>Oscillospiraceae</taxon>
        <taxon>Hydrogenoanaerobacterium</taxon>
    </lineage>
</organism>
<evidence type="ECO:0000313" key="2">
    <source>
        <dbReference type="Proteomes" id="UP000724149"/>
    </source>
</evidence>
<dbReference type="EMBL" id="JACSNR010000001">
    <property type="protein sequence ID" value="MBM6922421.1"/>
    <property type="molecule type" value="Genomic_DNA"/>
</dbReference>
<gene>
    <name evidence="1" type="ORF">H9X81_01760</name>
</gene>
<evidence type="ECO:0008006" key="3">
    <source>
        <dbReference type="Google" id="ProtNLM"/>
    </source>
</evidence>
<reference evidence="1 2" key="1">
    <citation type="journal article" date="2021" name="Sci. Rep.">
        <title>The distribution of antibiotic resistance genes in chicken gut microbiota commensals.</title>
        <authorList>
            <person name="Juricova H."/>
            <person name="Matiasovicova J."/>
            <person name="Kubasova T."/>
            <person name="Cejkova D."/>
            <person name="Rychlik I."/>
        </authorList>
    </citation>
    <scope>NUCLEOTIDE SEQUENCE [LARGE SCALE GENOMIC DNA]</scope>
    <source>
        <strain evidence="1 2">An564</strain>
    </source>
</reference>
<evidence type="ECO:0000313" key="1">
    <source>
        <dbReference type="EMBL" id="MBM6922421.1"/>
    </source>
</evidence>
<accession>A0ABS2GLC5</accession>
<dbReference type="RefSeq" id="WP_204719359.1">
    <property type="nucleotide sequence ID" value="NZ_JACSNR010000001.1"/>
</dbReference>
<protein>
    <recommendedName>
        <fullName evidence="3">BFD-like [2Fe-2S] binding domain-containing protein</fullName>
    </recommendedName>
</protein>
<proteinExistence type="predicted"/>
<name>A0ABS2GLC5_9FIRM</name>
<keyword evidence="2" id="KW-1185">Reference proteome</keyword>
<dbReference type="Proteomes" id="UP000724149">
    <property type="component" value="Unassembled WGS sequence"/>
</dbReference>
<sequence length="78" mass="8774">MNFALPDPAKTGDFQSKKAPKCIKNCVFPKSGDKITEELQKCIKKGLTRCRGGIIALQQRLSGPGKQELKNIKWRKMQ</sequence>
<comment type="caution">
    <text evidence="1">The sequence shown here is derived from an EMBL/GenBank/DDBJ whole genome shotgun (WGS) entry which is preliminary data.</text>
</comment>